<feature type="compositionally biased region" description="Polar residues" evidence="1">
    <location>
        <begin position="29"/>
        <end position="40"/>
    </location>
</feature>
<feature type="compositionally biased region" description="Basic residues" evidence="1">
    <location>
        <begin position="16"/>
        <end position="28"/>
    </location>
</feature>
<organism evidence="2 3">
    <name type="scientific">Phlebiopsis gigantea (strain 11061_1 CR5-6)</name>
    <name type="common">White-rot fungus</name>
    <name type="synonym">Peniophora gigantea</name>
    <dbReference type="NCBI Taxonomy" id="745531"/>
    <lineage>
        <taxon>Eukaryota</taxon>
        <taxon>Fungi</taxon>
        <taxon>Dikarya</taxon>
        <taxon>Basidiomycota</taxon>
        <taxon>Agaricomycotina</taxon>
        <taxon>Agaricomycetes</taxon>
        <taxon>Polyporales</taxon>
        <taxon>Phanerochaetaceae</taxon>
        <taxon>Phlebiopsis</taxon>
    </lineage>
</organism>
<feature type="compositionally biased region" description="Polar residues" evidence="1">
    <location>
        <begin position="219"/>
        <end position="229"/>
    </location>
</feature>
<proteinExistence type="predicted"/>
<evidence type="ECO:0000313" key="3">
    <source>
        <dbReference type="Proteomes" id="UP000053257"/>
    </source>
</evidence>
<dbReference type="OrthoDB" id="2530165at2759"/>
<evidence type="ECO:0008006" key="4">
    <source>
        <dbReference type="Google" id="ProtNLM"/>
    </source>
</evidence>
<feature type="region of interest" description="Disordered" evidence="1">
    <location>
        <begin position="1"/>
        <end position="48"/>
    </location>
</feature>
<feature type="region of interest" description="Disordered" evidence="1">
    <location>
        <begin position="78"/>
        <end position="98"/>
    </location>
</feature>
<gene>
    <name evidence="2" type="ORF">PHLGIDRAFT_68676</name>
</gene>
<dbReference type="Proteomes" id="UP000053257">
    <property type="component" value="Unassembled WGS sequence"/>
</dbReference>
<evidence type="ECO:0000256" key="1">
    <source>
        <dbReference type="SAM" id="MobiDB-lite"/>
    </source>
</evidence>
<protein>
    <recommendedName>
        <fullName evidence="4">EF-hand domain-containing protein</fullName>
    </recommendedName>
</protein>
<dbReference type="EMBL" id="KN840474">
    <property type="protein sequence ID" value="KIP08811.1"/>
    <property type="molecule type" value="Genomic_DNA"/>
</dbReference>
<accession>A0A0C3S196</accession>
<dbReference type="HOGENOM" id="CLU_047855_0_0_1"/>
<feature type="region of interest" description="Disordered" evidence="1">
    <location>
        <begin position="166"/>
        <end position="258"/>
    </location>
</feature>
<feature type="compositionally biased region" description="Basic residues" evidence="1">
    <location>
        <begin position="230"/>
        <end position="240"/>
    </location>
</feature>
<evidence type="ECO:0000313" key="2">
    <source>
        <dbReference type="EMBL" id="KIP08811.1"/>
    </source>
</evidence>
<name>A0A0C3S196_PHLG1</name>
<reference evidence="2 3" key="1">
    <citation type="journal article" date="2014" name="PLoS Genet.">
        <title>Analysis of the Phlebiopsis gigantea genome, transcriptome and secretome provides insight into its pioneer colonization strategies of wood.</title>
        <authorList>
            <person name="Hori C."/>
            <person name="Ishida T."/>
            <person name="Igarashi K."/>
            <person name="Samejima M."/>
            <person name="Suzuki H."/>
            <person name="Master E."/>
            <person name="Ferreira P."/>
            <person name="Ruiz-Duenas F.J."/>
            <person name="Held B."/>
            <person name="Canessa P."/>
            <person name="Larrondo L.F."/>
            <person name="Schmoll M."/>
            <person name="Druzhinina I.S."/>
            <person name="Kubicek C.P."/>
            <person name="Gaskell J.A."/>
            <person name="Kersten P."/>
            <person name="St John F."/>
            <person name="Glasner J."/>
            <person name="Sabat G."/>
            <person name="Splinter BonDurant S."/>
            <person name="Syed K."/>
            <person name="Yadav J."/>
            <person name="Mgbeahuruike A.C."/>
            <person name="Kovalchuk A."/>
            <person name="Asiegbu F.O."/>
            <person name="Lackner G."/>
            <person name="Hoffmeister D."/>
            <person name="Rencoret J."/>
            <person name="Gutierrez A."/>
            <person name="Sun H."/>
            <person name="Lindquist E."/>
            <person name="Barry K."/>
            <person name="Riley R."/>
            <person name="Grigoriev I.V."/>
            <person name="Henrissat B."/>
            <person name="Kues U."/>
            <person name="Berka R.M."/>
            <person name="Martinez A.T."/>
            <person name="Covert S.F."/>
            <person name="Blanchette R.A."/>
            <person name="Cullen D."/>
        </authorList>
    </citation>
    <scope>NUCLEOTIDE SEQUENCE [LARGE SCALE GENOMIC DNA]</scope>
    <source>
        <strain evidence="2 3">11061_1 CR5-6</strain>
    </source>
</reference>
<sequence>MSDSEADPSFSVLPARLRRRVDPRKKQKIQGNDTPSSSVQPAAGGFIVDDAPAPGGFLVDDAPGGFVVDDAMDGGFIPESSSSTDDDETMNTPNRLDQIPLSTIPSALQLLDLQPDDEDVLSVFRNAATGWENKHDSFAEKQDEAHLLVGRKDWRAVCAALMDVGAGDGQDQAGDHDDVEMGAEEDEGEEWVESDDASDFDEGDESGDSDDEYVGDGSAQSKSRTQKSTVARKGKTRRRASSPLSPLGSSDYEDFVGKTKPITGRQKTESRRTFALFFPDVPDTDLDKKRVMIRDIARVAGLLKEKLTTEDIVEMLEAFSSSPDKSMSLRDFECMMVAARLA</sequence>
<feature type="compositionally biased region" description="Acidic residues" evidence="1">
    <location>
        <begin position="177"/>
        <end position="214"/>
    </location>
</feature>
<dbReference type="AlphaFoldDB" id="A0A0C3S196"/>
<keyword evidence="3" id="KW-1185">Reference proteome</keyword>